<gene>
    <name evidence="1" type="ORF">VFH_I471800</name>
</gene>
<dbReference type="PANTHER" id="PTHR34630">
    <property type="entry name" value="OS11G0677101 PROTEIN"/>
    <property type="match status" value="1"/>
</dbReference>
<evidence type="ECO:0000313" key="1">
    <source>
        <dbReference type="EMBL" id="CAI8591090.1"/>
    </source>
</evidence>
<keyword evidence="2" id="KW-1185">Reference proteome</keyword>
<dbReference type="AlphaFoldDB" id="A0AAV0Z424"/>
<dbReference type="EMBL" id="OX451736">
    <property type="protein sequence ID" value="CAI8591090.1"/>
    <property type="molecule type" value="Genomic_DNA"/>
</dbReference>
<evidence type="ECO:0000313" key="2">
    <source>
        <dbReference type="Proteomes" id="UP001157006"/>
    </source>
</evidence>
<accession>A0AAV0Z424</accession>
<dbReference type="Gene3D" id="3.80.10.10">
    <property type="entry name" value="Ribonuclease Inhibitor"/>
    <property type="match status" value="1"/>
</dbReference>
<organism evidence="1 2">
    <name type="scientific">Vicia faba</name>
    <name type="common">Broad bean</name>
    <name type="synonym">Faba vulgaris</name>
    <dbReference type="NCBI Taxonomy" id="3906"/>
    <lineage>
        <taxon>Eukaryota</taxon>
        <taxon>Viridiplantae</taxon>
        <taxon>Streptophyta</taxon>
        <taxon>Embryophyta</taxon>
        <taxon>Tracheophyta</taxon>
        <taxon>Spermatophyta</taxon>
        <taxon>Magnoliopsida</taxon>
        <taxon>eudicotyledons</taxon>
        <taxon>Gunneridae</taxon>
        <taxon>Pentapetalae</taxon>
        <taxon>rosids</taxon>
        <taxon>fabids</taxon>
        <taxon>Fabales</taxon>
        <taxon>Fabaceae</taxon>
        <taxon>Papilionoideae</taxon>
        <taxon>50 kb inversion clade</taxon>
        <taxon>NPAAA clade</taxon>
        <taxon>Hologalegina</taxon>
        <taxon>IRL clade</taxon>
        <taxon>Fabeae</taxon>
        <taxon>Vicia</taxon>
    </lineage>
</organism>
<reference evidence="1 2" key="1">
    <citation type="submission" date="2023-01" db="EMBL/GenBank/DDBJ databases">
        <authorList>
            <person name="Kreplak J."/>
        </authorList>
    </citation>
    <scope>NUCLEOTIDE SEQUENCE [LARGE SCALE GENOMIC DNA]</scope>
</reference>
<name>A0AAV0Z424_VICFA</name>
<proteinExistence type="predicted"/>
<dbReference type="Proteomes" id="UP001157006">
    <property type="component" value="Chromosome 1L"/>
</dbReference>
<dbReference type="InterPro" id="IPR032675">
    <property type="entry name" value="LRR_dom_sf"/>
</dbReference>
<dbReference type="SUPFAM" id="SSF52047">
    <property type="entry name" value="RNI-like"/>
    <property type="match status" value="1"/>
</dbReference>
<dbReference type="PANTHER" id="PTHR34630:SF34">
    <property type="entry name" value="OS11G0245800 PROTEIN"/>
    <property type="match status" value="1"/>
</dbReference>
<sequence>MCILESIVLEYDDTFSGTSFPSLECLEFDDMPCWEVWYHPHDSDSFFLVLKSLLIKDCPRLNGYFPSHLPALEIIQIEKCDQLTSTLPWAPALCKLKVFDGNKVALHELPLSLEELRLKGRHVTESVFAAISITLPTSLRVMDIRDYSSIISFLGDCLPASLSSLTIKGCRNLIFPNQNQQHNSLKYLYIERSCDSLTTLSLDALPNLFYLYITHCENLGYLSASKTL</sequence>
<protein>
    <submittedName>
        <fullName evidence="1">Uncharacterized protein</fullName>
    </submittedName>
</protein>